<feature type="non-terminal residue" evidence="1">
    <location>
        <position position="1"/>
    </location>
</feature>
<comment type="caution">
    <text evidence="1">The sequence shown here is derived from an EMBL/GenBank/DDBJ whole genome shotgun (WGS) entry which is preliminary data.</text>
</comment>
<organism evidence="1">
    <name type="scientific">marine sediment metagenome</name>
    <dbReference type="NCBI Taxonomy" id="412755"/>
    <lineage>
        <taxon>unclassified sequences</taxon>
        <taxon>metagenomes</taxon>
        <taxon>ecological metagenomes</taxon>
    </lineage>
</organism>
<proteinExistence type="predicted"/>
<evidence type="ECO:0000313" key="1">
    <source>
        <dbReference type="EMBL" id="KKM95383.1"/>
    </source>
</evidence>
<gene>
    <name evidence="1" type="ORF">LCGC14_1188690</name>
</gene>
<dbReference type="SUPFAM" id="SSF52309">
    <property type="entry name" value="N-(deoxy)ribosyltransferase-like"/>
    <property type="match status" value="1"/>
</dbReference>
<dbReference type="AlphaFoldDB" id="A0A0F9LPX8"/>
<accession>A0A0F9LPX8</accession>
<dbReference type="Gene3D" id="3.40.50.450">
    <property type="match status" value="1"/>
</dbReference>
<name>A0A0F9LPX8_9ZZZZ</name>
<sequence>RLTQLKNEGKLDEVRRLVRKVLFRKDMFGIQLADAIIVLYDESTRRGAGTLSEAWEAFREGRPVYLVTDFPIEEVPTWLIGETTQIFYNMEDLLEYVSDHSFIIRDQMHAQQVAADVLGGLY</sequence>
<reference evidence="1" key="1">
    <citation type="journal article" date="2015" name="Nature">
        <title>Complex archaea that bridge the gap between prokaryotes and eukaryotes.</title>
        <authorList>
            <person name="Spang A."/>
            <person name="Saw J.H."/>
            <person name="Jorgensen S.L."/>
            <person name="Zaremba-Niedzwiedzka K."/>
            <person name="Martijn J."/>
            <person name="Lind A.E."/>
            <person name="van Eijk R."/>
            <person name="Schleper C."/>
            <person name="Guy L."/>
            <person name="Ettema T.J."/>
        </authorList>
    </citation>
    <scope>NUCLEOTIDE SEQUENCE</scope>
</reference>
<protein>
    <submittedName>
        <fullName evidence="1">Uncharacterized protein</fullName>
    </submittedName>
</protein>
<dbReference type="EMBL" id="LAZR01006014">
    <property type="protein sequence ID" value="KKM95383.1"/>
    <property type="molecule type" value="Genomic_DNA"/>
</dbReference>